<comment type="caution">
    <text evidence="2">The sequence shown here is derived from an EMBL/GenBank/DDBJ whole genome shotgun (WGS) entry which is preliminary data.</text>
</comment>
<protein>
    <submittedName>
        <fullName evidence="2">Uncharacterized protein</fullName>
    </submittedName>
</protein>
<feature type="compositionally biased region" description="Polar residues" evidence="1">
    <location>
        <begin position="506"/>
        <end position="534"/>
    </location>
</feature>
<feature type="region of interest" description="Disordered" evidence="1">
    <location>
        <begin position="155"/>
        <end position="185"/>
    </location>
</feature>
<feature type="compositionally biased region" description="Basic and acidic residues" evidence="1">
    <location>
        <begin position="162"/>
        <end position="184"/>
    </location>
</feature>
<name>A0ABV1V5S6_9ACTN</name>
<reference evidence="2 3" key="1">
    <citation type="submission" date="2024-06" db="EMBL/GenBank/DDBJ databases">
        <title>The Natural Products Discovery Center: Release of the First 8490 Sequenced Strains for Exploring Actinobacteria Biosynthetic Diversity.</title>
        <authorList>
            <person name="Kalkreuter E."/>
            <person name="Kautsar S.A."/>
            <person name="Yang D."/>
            <person name="Bader C.D."/>
            <person name="Teijaro C.N."/>
            <person name="Fluegel L."/>
            <person name="Davis C.M."/>
            <person name="Simpson J.R."/>
            <person name="Lauterbach L."/>
            <person name="Steele A.D."/>
            <person name="Gui C."/>
            <person name="Meng S."/>
            <person name="Li G."/>
            <person name="Viehrig K."/>
            <person name="Ye F."/>
            <person name="Su P."/>
            <person name="Kiefer A.F."/>
            <person name="Nichols A."/>
            <person name="Cepeda A.J."/>
            <person name="Yan W."/>
            <person name="Fan B."/>
            <person name="Jiang Y."/>
            <person name="Adhikari A."/>
            <person name="Zheng C.-J."/>
            <person name="Schuster L."/>
            <person name="Cowan T.M."/>
            <person name="Smanski M.J."/>
            <person name="Chevrette M.G."/>
            <person name="De Carvalho L.P.S."/>
            <person name="Shen B."/>
        </authorList>
    </citation>
    <scope>NUCLEOTIDE SEQUENCE [LARGE SCALE GENOMIC DNA]</scope>
    <source>
        <strain evidence="2 3">NPDC000837</strain>
    </source>
</reference>
<feature type="compositionally biased region" description="Basic and acidic residues" evidence="1">
    <location>
        <begin position="566"/>
        <end position="575"/>
    </location>
</feature>
<feature type="compositionally biased region" description="Polar residues" evidence="1">
    <location>
        <begin position="289"/>
        <end position="299"/>
    </location>
</feature>
<dbReference type="Proteomes" id="UP001445472">
    <property type="component" value="Unassembled WGS sequence"/>
</dbReference>
<accession>A0ABV1V5S6</accession>
<feature type="compositionally biased region" description="Gly residues" evidence="1">
    <location>
        <begin position="407"/>
        <end position="422"/>
    </location>
</feature>
<evidence type="ECO:0000256" key="1">
    <source>
        <dbReference type="SAM" id="MobiDB-lite"/>
    </source>
</evidence>
<dbReference type="RefSeq" id="WP_351978886.1">
    <property type="nucleotide sequence ID" value="NZ_JBEPBX010000046.1"/>
</dbReference>
<organism evidence="2 3">
    <name type="scientific">Streptomyces xantholiticus</name>
    <dbReference type="NCBI Taxonomy" id="68285"/>
    <lineage>
        <taxon>Bacteria</taxon>
        <taxon>Bacillati</taxon>
        <taxon>Actinomycetota</taxon>
        <taxon>Actinomycetes</taxon>
        <taxon>Kitasatosporales</taxon>
        <taxon>Streptomycetaceae</taxon>
        <taxon>Streptomyces</taxon>
    </lineage>
</organism>
<keyword evidence="3" id="KW-1185">Reference proteome</keyword>
<feature type="region of interest" description="Disordered" evidence="1">
    <location>
        <begin position="223"/>
        <end position="596"/>
    </location>
</feature>
<evidence type="ECO:0000313" key="3">
    <source>
        <dbReference type="Proteomes" id="UP001445472"/>
    </source>
</evidence>
<feature type="compositionally biased region" description="Polar residues" evidence="1">
    <location>
        <begin position="432"/>
        <end position="448"/>
    </location>
</feature>
<proteinExistence type="predicted"/>
<feature type="region of interest" description="Disordered" evidence="1">
    <location>
        <begin position="1"/>
        <end position="30"/>
    </location>
</feature>
<feature type="compositionally biased region" description="Pro residues" evidence="1">
    <location>
        <begin position="304"/>
        <end position="321"/>
    </location>
</feature>
<dbReference type="EMBL" id="JBEPBX010000046">
    <property type="protein sequence ID" value="MER6617876.1"/>
    <property type="molecule type" value="Genomic_DNA"/>
</dbReference>
<evidence type="ECO:0000313" key="2">
    <source>
        <dbReference type="EMBL" id="MER6617876.1"/>
    </source>
</evidence>
<gene>
    <name evidence="2" type="ORF">ABT276_32130</name>
</gene>
<sequence>MSDEKQPKPELTPEQLQKQEQAEQQQDASEIKQQYAGTDMMHWLNDILPFGLSVSTNYLGTSNFEGRKLNEMLDLLDSANPADLENAGETLQKATKALNKAAKELSDFVTGTDWKGEAALAFESYGQSLVTYAWDVGRYANAVGAQMKVASTGLASVRNSKPPRDGRLVQKKPEDFSMPERTEGNADYQKALQAEKDRQEAINLMNRLASYYTVSNAMLTGEKIPTPPKRLDVAVPEPTRVRGPGESYKTGAVPAETARATAQSSGAESDFLGGRDSTSGVADTRTAPVLSSNTSMQIDTVTAPPSPTTAPNTPPPSPVTGPPSSQNGPLPQMPFTSGPVRNPNNRLSGPPIARATGGPGADKLGRTGSTGHPNPPVGRATGTPGVPRVSGGPASDGRANNPVGRPTGMGPGGGQVGRGGQTTGQPPMTGRAGTTGQPITGRTASGPSTGMRGGRGDSIVGGTPQRTAGGSASGRIPKGTVVGGESLAQGRSAASRPGQSGVIGASSGNAGQHTTGRGPASSNGVVGTPRNSGQRARPGAGGYTTGGAAVLGGRRNQRQSGEDELERSASERPDYLTEDEETWAARRRGPVPPVID</sequence>
<feature type="compositionally biased region" description="Low complexity" evidence="1">
    <location>
        <begin position="14"/>
        <end position="26"/>
    </location>
</feature>